<dbReference type="PANTHER" id="PTHR12358:SF54">
    <property type="entry name" value="SPHINGOSINE KINASE RELATED PROTEIN"/>
    <property type="match status" value="1"/>
</dbReference>
<dbReference type="PANTHER" id="PTHR12358">
    <property type="entry name" value="SPHINGOSINE KINASE"/>
    <property type="match status" value="1"/>
</dbReference>
<dbReference type="PROSITE" id="PS50146">
    <property type="entry name" value="DAGK"/>
    <property type="match status" value="1"/>
</dbReference>
<dbReference type="InterPro" id="IPR050187">
    <property type="entry name" value="Lipid_Phosphate_FormReg"/>
</dbReference>
<comment type="caution">
    <text evidence="2">The sequence shown here is derived from an EMBL/GenBank/DDBJ whole genome shotgun (WGS) entry which is preliminary data.</text>
</comment>
<dbReference type="SUPFAM" id="SSF111331">
    <property type="entry name" value="NAD kinase/diacylglycerol kinase-like"/>
    <property type="match status" value="1"/>
</dbReference>
<dbReference type="InterPro" id="IPR001206">
    <property type="entry name" value="Diacylglycerol_kinase_cat_dom"/>
</dbReference>
<sequence length="318" mass="35086">MGNPPRDNGLKAPPPLTDNRICVLMNAASGKDDKSEQAERMQVAFDRYPGRFELRMLDRGQGLADACRRAMKDGFGTIVAAGGDGTIAGVAGQLAHSERRMGIIALGTFNFVARGLGIPEDVEEAIDLIATGEAKAMPVGEVNGQIFLNNASLGIYPQVLREREGTYKRWGRSRIAAHWSVLVTFLSFRSPVRMAVRMQDRELRTKTPLAFVGRSAYQLEHFGLAGADCVRRGEFALYLAPDCTRMELLLRALRLAGKGMVPERDFELICGKEIEIATSKPMQTVAMDGERMRLRSPFRFVMHEKALNVIMPADARAT</sequence>
<dbReference type="Pfam" id="PF00781">
    <property type="entry name" value="DAGK_cat"/>
    <property type="match status" value="1"/>
</dbReference>
<dbReference type="Gene3D" id="3.40.50.10330">
    <property type="entry name" value="Probable inorganic polyphosphate/atp-NAD kinase, domain 1"/>
    <property type="match status" value="1"/>
</dbReference>
<dbReference type="InterPro" id="IPR016064">
    <property type="entry name" value="NAD/diacylglycerol_kinase_sf"/>
</dbReference>
<dbReference type="EMBL" id="QPMK01000003">
    <property type="protein sequence ID" value="RDD67131.1"/>
    <property type="molecule type" value="Genomic_DNA"/>
</dbReference>
<gene>
    <name evidence="2" type="ORF">DU478_05160</name>
</gene>
<name>A0A369TPB4_9RHOB</name>
<dbReference type="Proteomes" id="UP000253977">
    <property type="component" value="Unassembled WGS sequence"/>
</dbReference>
<dbReference type="Gene3D" id="2.60.200.40">
    <property type="match status" value="1"/>
</dbReference>
<dbReference type="AlphaFoldDB" id="A0A369TPB4"/>
<dbReference type="OrthoDB" id="9815110at2"/>
<dbReference type="InterPro" id="IPR017438">
    <property type="entry name" value="ATP-NAD_kinase_N"/>
</dbReference>
<evidence type="ECO:0000313" key="3">
    <source>
        <dbReference type="Proteomes" id="UP000253977"/>
    </source>
</evidence>
<keyword evidence="2" id="KW-0418">Kinase</keyword>
<reference evidence="2 3" key="1">
    <citation type="submission" date="2018-07" db="EMBL/GenBank/DDBJ databases">
        <title>Thalassococcus profundi sp. nov., a marine bacterium isolated from deep seawater of Okinawa Trough.</title>
        <authorList>
            <person name="Yu M."/>
        </authorList>
    </citation>
    <scope>NUCLEOTIDE SEQUENCE [LARGE SCALE GENOMIC DNA]</scope>
    <source>
        <strain evidence="2 3">WRAS1</strain>
    </source>
</reference>
<feature type="domain" description="DAGKc" evidence="1">
    <location>
        <begin position="16"/>
        <end position="146"/>
    </location>
</feature>
<organism evidence="2 3">
    <name type="scientific">Thalassococcus profundi</name>
    <dbReference type="NCBI Taxonomy" id="2282382"/>
    <lineage>
        <taxon>Bacteria</taxon>
        <taxon>Pseudomonadati</taxon>
        <taxon>Pseudomonadota</taxon>
        <taxon>Alphaproteobacteria</taxon>
        <taxon>Rhodobacterales</taxon>
        <taxon>Roseobacteraceae</taxon>
        <taxon>Thalassococcus</taxon>
    </lineage>
</organism>
<keyword evidence="3" id="KW-1185">Reference proteome</keyword>
<evidence type="ECO:0000259" key="1">
    <source>
        <dbReference type="PROSITE" id="PS50146"/>
    </source>
</evidence>
<dbReference type="RefSeq" id="WP_114509879.1">
    <property type="nucleotide sequence ID" value="NZ_QPMK01000003.1"/>
</dbReference>
<dbReference type="GO" id="GO:0016301">
    <property type="term" value="F:kinase activity"/>
    <property type="evidence" value="ECO:0007669"/>
    <property type="project" value="UniProtKB-KW"/>
</dbReference>
<keyword evidence="2" id="KW-0808">Transferase</keyword>
<evidence type="ECO:0000313" key="2">
    <source>
        <dbReference type="EMBL" id="RDD67131.1"/>
    </source>
</evidence>
<proteinExistence type="predicted"/>
<protein>
    <submittedName>
        <fullName evidence="2">Diacylglycerol kinase</fullName>
    </submittedName>
</protein>
<accession>A0A369TPB4</accession>